<evidence type="ECO:0000313" key="6">
    <source>
        <dbReference type="EMBL" id="KAL2816986.1"/>
    </source>
</evidence>
<evidence type="ECO:0000256" key="3">
    <source>
        <dbReference type="PROSITE-ProRule" id="PRU00023"/>
    </source>
</evidence>
<dbReference type="Pfam" id="PF00023">
    <property type="entry name" value="Ank"/>
    <property type="match status" value="2"/>
</dbReference>
<feature type="repeat" description="ANK" evidence="3">
    <location>
        <begin position="1464"/>
        <end position="1496"/>
    </location>
</feature>
<keyword evidence="1" id="KW-0677">Repeat</keyword>
<dbReference type="InterPro" id="IPR054471">
    <property type="entry name" value="GPIID_WHD"/>
</dbReference>
<dbReference type="EMBL" id="JBFXLT010000020">
    <property type="protein sequence ID" value="KAL2816986.1"/>
    <property type="molecule type" value="Genomic_DNA"/>
</dbReference>
<feature type="repeat" description="ANK" evidence="3">
    <location>
        <begin position="739"/>
        <end position="765"/>
    </location>
</feature>
<accession>A0ABR4HNJ7</accession>
<evidence type="ECO:0000256" key="2">
    <source>
        <dbReference type="ARBA" id="ARBA00023043"/>
    </source>
</evidence>
<feature type="repeat" description="ANK" evidence="3">
    <location>
        <begin position="1029"/>
        <end position="1061"/>
    </location>
</feature>
<gene>
    <name evidence="6" type="ORF">BJX63DRAFT_132767</name>
</gene>
<dbReference type="PROSITE" id="PS50297">
    <property type="entry name" value="ANK_REP_REGION"/>
    <property type="match status" value="8"/>
</dbReference>
<proteinExistence type="predicted"/>
<evidence type="ECO:0000313" key="7">
    <source>
        <dbReference type="Proteomes" id="UP001610334"/>
    </source>
</evidence>
<reference evidence="6 7" key="1">
    <citation type="submission" date="2024-07" db="EMBL/GenBank/DDBJ databases">
        <title>Section-level genome sequencing and comparative genomics of Aspergillus sections Usti and Cavernicolus.</title>
        <authorList>
            <consortium name="Lawrence Berkeley National Laboratory"/>
            <person name="Nybo J.L."/>
            <person name="Vesth T.C."/>
            <person name="Theobald S."/>
            <person name="Frisvad J.C."/>
            <person name="Larsen T.O."/>
            <person name="Kjaerboelling I."/>
            <person name="Rothschild-Mancinelli K."/>
            <person name="Lyhne E.K."/>
            <person name="Kogle M.E."/>
            <person name="Barry K."/>
            <person name="Clum A."/>
            <person name="Na H."/>
            <person name="Ledsgaard L."/>
            <person name="Lin J."/>
            <person name="Lipzen A."/>
            <person name="Kuo A."/>
            <person name="Riley R."/>
            <person name="Mondo S."/>
            <person name="Labutti K."/>
            <person name="Haridas S."/>
            <person name="Pangalinan J."/>
            <person name="Salamov A.A."/>
            <person name="Simmons B.A."/>
            <person name="Magnuson J.K."/>
            <person name="Chen J."/>
            <person name="Drula E."/>
            <person name="Henrissat B."/>
            <person name="Wiebenga A."/>
            <person name="Lubbers R.J."/>
            <person name="Gomes A.C."/>
            <person name="Makela M.R."/>
            <person name="Stajich J."/>
            <person name="Grigoriev I.V."/>
            <person name="Mortensen U.H."/>
            <person name="De Vries R.P."/>
            <person name="Baker S.E."/>
            <person name="Andersen M.R."/>
        </authorList>
    </citation>
    <scope>NUCLEOTIDE SEQUENCE [LARGE SCALE GENOMIC DNA]</scope>
    <source>
        <strain evidence="6 7">CBS 588.65</strain>
    </source>
</reference>
<organism evidence="6 7">
    <name type="scientific">Aspergillus granulosus</name>
    <dbReference type="NCBI Taxonomy" id="176169"/>
    <lineage>
        <taxon>Eukaryota</taxon>
        <taxon>Fungi</taxon>
        <taxon>Dikarya</taxon>
        <taxon>Ascomycota</taxon>
        <taxon>Pezizomycotina</taxon>
        <taxon>Eurotiomycetes</taxon>
        <taxon>Eurotiomycetidae</taxon>
        <taxon>Eurotiales</taxon>
        <taxon>Aspergillaceae</taxon>
        <taxon>Aspergillus</taxon>
        <taxon>Aspergillus subgen. Nidulantes</taxon>
    </lineage>
</organism>
<feature type="repeat" description="ANK" evidence="3">
    <location>
        <begin position="1551"/>
        <end position="1579"/>
    </location>
</feature>
<dbReference type="InterPro" id="IPR036770">
    <property type="entry name" value="Ankyrin_rpt-contain_sf"/>
</dbReference>
<dbReference type="InterPro" id="IPR027417">
    <property type="entry name" value="P-loop_NTPase"/>
</dbReference>
<dbReference type="Gene3D" id="3.40.50.300">
    <property type="entry name" value="P-loop containing nucleotide triphosphate hydrolases"/>
    <property type="match status" value="1"/>
</dbReference>
<evidence type="ECO:0000259" key="4">
    <source>
        <dbReference type="Pfam" id="PF22939"/>
    </source>
</evidence>
<dbReference type="Pfam" id="PF22939">
    <property type="entry name" value="WHD_GPIID"/>
    <property type="match status" value="1"/>
</dbReference>
<dbReference type="InterPro" id="IPR056884">
    <property type="entry name" value="NPHP3-like_N"/>
</dbReference>
<dbReference type="InterPro" id="IPR002110">
    <property type="entry name" value="Ankyrin_rpt"/>
</dbReference>
<dbReference type="SUPFAM" id="SSF52540">
    <property type="entry name" value="P-loop containing nucleoside triphosphate hydrolases"/>
    <property type="match status" value="1"/>
</dbReference>
<name>A0ABR4HNJ7_9EURO</name>
<dbReference type="PANTHER" id="PTHR24198:SF165">
    <property type="entry name" value="ANKYRIN REPEAT-CONTAINING PROTEIN-RELATED"/>
    <property type="match status" value="1"/>
</dbReference>
<dbReference type="Pfam" id="PF12796">
    <property type="entry name" value="Ank_2"/>
    <property type="match status" value="5"/>
</dbReference>
<keyword evidence="2 3" id="KW-0040">ANK repeat</keyword>
<dbReference type="SUPFAM" id="SSF48403">
    <property type="entry name" value="Ankyrin repeat"/>
    <property type="match status" value="3"/>
</dbReference>
<keyword evidence="7" id="KW-1185">Reference proteome</keyword>
<feature type="repeat" description="ANK" evidence="3">
    <location>
        <begin position="706"/>
        <end position="738"/>
    </location>
</feature>
<feature type="repeat" description="ANK" evidence="3">
    <location>
        <begin position="1497"/>
        <end position="1529"/>
    </location>
</feature>
<sequence length="1670" mass="183993">MRRTTLSGVTGRIPTMAEALGVAVNVVAVLQLATKIAHLSYSYARDVKNAPKSQKEYLQEVSALMEVLFRVERSIQDAETTELLPERPRALSDDTLVDCYNALSNLQYDLQKRRSRFLQPFHEKEWRAHIDMLHKYRSLFADFLASCILVTGNATYNKVSILDQKQDRSMLLTWLPASNVAVRQRPSPSPGTGSAFLEQEAVQQWIKRSSDFLWCYGPPGAGKSCLASLLIDHLLKSRVPPDCPVVSFFCDFSSQDQQNTLTILHHLLRGIIEQGTPKMLAALKEECKDPSKLQNVNDVAQLIAAAGLSHPIYFVLDALDELRDPTALLSHISAFVSSGINVLVTSRDLPHIRKKMKTAIHVEIGSSPEDLRLYVESRFRDSDFSDEIEEAPGLIDDVVSKSGNLFLLARLMLDEVLELSSVNQIRKAIAKPQPNLQQAFEATLQRIDSQSKARSSLARRLLGWISYAARRLTLEEILCAFSVEDEEEGVNPDNRPNPDILLRSCLGLVVVDKIDQTLGLVHTTAYEFFKGGILPENDTNSDMAQTCLQYLSKRHVSKSCDSAVELSQRLKELPLLEYAAKYWGCHISGRHNEAKLERPVMKLLCDTGLRSSAFQALQYRPELLNESVAVAEEIFQSMPTDQGEFHIAAFWGLTHTAEALLSAGVTVSSLDSHKWTPLHWACSRDHLPMVAFLLANGAEVNAQDIQGWTPLFWAAFRGNPEIVGLLLGHGANHLARSSLGWTALHWAVSSGHSDCVELILEHHAQSKPELPKFYQMGIDEVEAYAEGVFPLDIASDGNDADIFDLLVRHLQTPTGEVGDAQFNKIWSCSGFDRPVSINPWRTMTKAEQLNGREYVVPSLSGWKAGRPGGQRADPVTWKSVLLLSAIRDNQLSSVQLLIQAGADVQYGNALQIAACRKDPRYVQFLLKAGADPTRYDNAGRTALHEAVLNGFTDTIKALIDGGADVNQPMRDKTKAQNTWRRGMFNTLDGSTALIQACGFTFFNPNPDLAVKVASLLLSYGADAKLQDASGMTALHYAVMRPYPKLIKLLIDAGCPLDTAEEDGRMPIHILATCQEKRVSELDLQETVRLVLGPDQCGTSESRLNVPAIGRQGVRRRTMNLGDESNPTEEELSRGRTPIYIALKNKRWRVAGLFYKFGAKIPEDLELAPILAAAVEDLEASTVDLFLDHGVTPPESVVSTLVGALTKQPLTEDSPGGHYALFEHILQRIVQVGANIDHRLEDGDTPLITLISGSRVTGSLPAVREFVKLGADVLASSKRTFDPILTAALYGDEQMLHHLMESATKVDRPKHWSRHLAEAIHESASDIDRVCLSLQRADALDRVNSDGCTLLHLAAEFGNVLLVEGLLSCGARSDIEDEKGRLAVHCAGFAQQTEALRALLSVAAAQERQDTSKLDRQFWLEALKKPDPIGAILLNGAVRGNNVPMVDYLLAYGMDPNTTLTNGWNKGPILNEAAYNGHRELVSTILSHGANVSETDKYGWNALHNACYAGHTDIALALMAAGADVHSATVQWNNSGYKPSGIYESNPWPGQPLHLATMAGNADLVKILLDKGVDTSASTYCGQEYFDTPSQGPTALHLALDTGTFYARKGLALDENRLTIAQWLVERGEMVQGVISKFKMRDVLKFKEFPDLWHALREGEQAGQDNPVASA</sequence>
<feature type="domain" description="Nephrocystin 3-like N-terminal" evidence="5">
    <location>
        <begin position="191"/>
        <end position="347"/>
    </location>
</feature>
<feature type="repeat" description="ANK" evidence="3">
    <location>
        <begin position="938"/>
        <end position="970"/>
    </location>
</feature>
<feature type="repeat" description="ANK" evidence="3">
    <location>
        <begin position="673"/>
        <end position="705"/>
    </location>
</feature>
<dbReference type="PRINTS" id="PR01415">
    <property type="entry name" value="ANKYRIN"/>
</dbReference>
<feature type="domain" description="GPI inositol-deacylase winged helix" evidence="4">
    <location>
        <begin position="455"/>
        <end position="530"/>
    </location>
</feature>
<dbReference type="PROSITE" id="PS50088">
    <property type="entry name" value="ANK_REPEAT"/>
    <property type="match status" value="9"/>
</dbReference>
<dbReference type="PANTHER" id="PTHR24198">
    <property type="entry name" value="ANKYRIN REPEAT AND PROTEIN KINASE DOMAIN-CONTAINING PROTEIN"/>
    <property type="match status" value="1"/>
</dbReference>
<protein>
    <submittedName>
        <fullName evidence="6">Ankyrin repeat-containing domain protein</fullName>
    </submittedName>
</protein>
<evidence type="ECO:0000259" key="5">
    <source>
        <dbReference type="Pfam" id="PF24883"/>
    </source>
</evidence>
<dbReference type="Proteomes" id="UP001610334">
    <property type="component" value="Unassembled WGS sequence"/>
</dbReference>
<comment type="caution">
    <text evidence="6">The sequence shown here is derived from an EMBL/GenBank/DDBJ whole genome shotgun (WGS) entry which is preliminary data.</text>
</comment>
<dbReference type="Pfam" id="PF24883">
    <property type="entry name" value="NPHP3_N"/>
    <property type="match status" value="1"/>
</dbReference>
<dbReference type="Gene3D" id="1.25.40.20">
    <property type="entry name" value="Ankyrin repeat-containing domain"/>
    <property type="match status" value="5"/>
</dbReference>
<feature type="repeat" description="ANK" evidence="3">
    <location>
        <begin position="1345"/>
        <end position="1377"/>
    </location>
</feature>
<evidence type="ECO:0000256" key="1">
    <source>
        <dbReference type="ARBA" id="ARBA00022737"/>
    </source>
</evidence>
<dbReference type="SMART" id="SM00248">
    <property type="entry name" value="ANK"/>
    <property type="match status" value="22"/>
</dbReference>